<reference evidence="10 11" key="1">
    <citation type="submission" date="2014-04" db="EMBL/GenBank/DDBJ databases">
        <authorList>
            <consortium name="DOE Joint Genome Institute"/>
            <person name="Kuo A."/>
            <person name="Girlanda M."/>
            <person name="Perotto S."/>
            <person name="Kohler A."/>
            <person name="Nagy L.G."/>
            <person name="Floudas D."/>
            <person name="Copeland A."/>
            <person name="Barry K.W."/>
            <person name="Cichocki N."/>
            <person name="Veneault-Fourrey C."/>
            <person name="LaButti K."/>
            <person name="Lindquist E.A."/>
            <person name="Lipzen A."/>
            <person name="Lundell T."/>
            <person name="Morin E."/>
            <person name="Murat C."/>
            <person name="Sun H."/>
            <person name="Tunlid A."/>
            <person name="Henrissat B."/>
            <person name="Grigoriev I.V."/>
            <person name="Hibbett D.S."/>
            <person name="Martin F."/>
            <person name="Nordberg H.P."/>
            <person name="Cantor M.N."/>
            <person name="Hua S.X."/>
        </authorList>
    </citation>
    <scope>NUCLEOTIDE SEQUENCE [LARGE SCALE GENOMIC DNA]</scope>
    <source>
        <strain evidence="10 11">MUT 4182</strain>
    </source>
</reference>
<evidence type="ECO:0000256" key="4">
    <source>
        <dbReference type="ARBA" id="ARBA00022692"/>
    </source>
</evidence>
<evidence type="ECO:0000313" key="10">
    <source>
        <dbReference type="EMBL" id="KIO20594.1"/>
    </source>
</evidence>
<feature type="transmembrane region" description="Helical" evidence="8">
    <location>
        <begin position="209"/>
        <end position="229"/>
    </location>
</feature>
<evidence type="ECO:0000259" key="9">
    <source>
        <dbReference type="PROSITE" id="PS50850"/>
    </source>
</evidence>
<proteinExistence type="inferred from homology"/>
<dbReference type="SUPFAM" id="SSF103473">
    <property type="entry name" value="MFS general substrate transporter"/>
    <property type="match status" value="1"/>
</dbReference>
<feature type="transmembrane region" description="Helical" evidence="8">
    <location>
        <begin position="147"/>
        <end position="168"/>
    </location>
</feature>
<keyword evidence="4 8" id="KW-0812">Transmembrane</keyword>
<keyword evidence="3" id="KW-1003">Cell membrane</keyword>
<dbReference type="InterPro" id="IPR020846">
    <property type="entry name" value="MFS_dom"/>
</dbReference>
<sequence>MSSKATQGHSPTVFDGAVPGNQTPTTGIVEPTLCGDQAAQPDQVPPASSIPALGGLQFWLIFIALMVTMFLSAVDLTSVSTALPTIVKDLGGTDFAWVGSAFALGSTAILPGFAQIFGRRPIVLGSILFFGLGSGLCGGARNMDMLIAGRTIQGIGGGGILAMVEIVVADLVPLRQRGTYMGSIGAVWAIASAVGPPVGGAFSQRNWRWLFYMNLPLAAAALLLVWCFLHLKVPQDDLRSKMRRMDWIGNLLVIAGTTLSVIALTWAGAKHPWSSYQVLVPLIRQGVKGVAEKEAASNHSRHTSNRHWDVAKNYWDLGFTAFGGPPTHFQILHLRFVEKTKWITEEQYKELFALTQALPGRTYLAVARR</sequence>
<feature type="transmembrane region" description="Helical" evidence="8">
    <location>
        <begin position="180"/>
        <end position="203"/>
    </location>
</feature>
<evidence type="ECO:0000256" key="6">
    <source>
        <dbReference type="ARBA" id="ARBA00023136"/>
    </source>
</evidence>
<evidence type="ECO:0000256" key="8">
    <source>
        <dbReference type="SAM" id="Phobius"/>
    </source>
</evidence>
<evidence type="ECO:0000256" key="7">
    <source>
        <dbReference type="SAM" id="MobiDB-lite"/>
    </source>
</evidence>
<feature type="transmembrane region" description="Helical" evidence="8">
    <location>
        <begin position="58"/>
        <end position="83"/>
    </location>
</feature>
<dbReference type="HOGENOM" id="CLU_750463_0_0_1"/>
<dbReference type="InterPro" id="IPR003370">
    <property type="entry name" value="Chromate_transpt"/>
</dbReference>
<feature type="transmembrane region" description="Helical" evidence="8">
    <location>
        <begin position="250"/>
        <end position="269"/>
    </location>
</feature>
<feature type="compositionally biased region" description="Polar residues" evidence="7">
    <location>
        <begin position="1"/>
        <end position="10"/>
    </location>
</feature>
<keyword evidence="6 8" id="KW-0472">Membrane</keyword>
<dbReference type="InterPro" id="IPR011701">
    <property type="entry name" value="MFS"/>
</dbReference>
<dbReference type="InterPro" id="IPR036259">
    <property type="entry name" value="MFS_trans_sf"/>
</dbReference>
<feature type="transmembrane region" description="Helical" evidence="8">
    <location>
        <begin position="121"/>
        <end position="141"/>
    </location>
</feature>
<comment type="similarity">
    <text evidence="2">Belongs to the chromate ion transporter (CHR) (TC 2.A.51) family.</text>
</comment>
<dbReference type="Proteomes" id="UP000054248">
    <property type="component" value="Unassembled WGS sequence"/>
</dbReference>
<dbReference type="PROSITE" id="PS50850">
    <property type="entry name" value="MFS"/>
    <property type="match status" value="1"/>
</dbReference>
<keyword evidence="11" id="KW-1185">Reference proteome</keyword>
<feature type="domain" description="Major facilitator superfamily (MFS) profile" evidence="9">
    <location>
        <begin position="61"/>
        <end position="369"/>
    </location>
</feature>
<feature type="region of interest" description="Disordered" evidence="7">
    <location>
        <begin position="1"/>
        <end position="33"/>
    </location>
</feature>
<feature type="transmembrane region" description="Helical" evidence="8">
    <location>
        <begin position="95"/>
        <end position="114"/>
    </location>
</feature>
<accession>A0A0C3Q9G5</accession>
<protein>
    <recommendedName>
        <fullName evidence="9">Major facilitator superfamily (MFS) profile domain-containing protein</fullName>
    </recommendedName>
</protein>
<gene>
    <name evidence="10" type="ORF">M407DRAFT_29799</name>
</gene>
<evidence type="ECO:0000256" key="5">
    <source>
        <dbReference type="ARBA" id="ARBA00022989"/>
    </source>
</evidence>
<keyword evidence="5 8" id="KW-1133">Transmembrane helix</keyword>
<dbReference type="EMBL" id="KN823169">
    <property type="protein sequence ID" value="KIO20594.1"/>
    <property type="molecule type" value="Genomic_DNA"/>
</dbReference>
<name>A0A0C3Q9G5_9AGAM</name>
<evidence type="ECO:0000313" key="11">
    <source>
        <dbReference type="Proteomes" id="UP000054248"/>
    </source>
</evidence>
<dbReference type="PRINTS" id="PR01036">
    <property type="entry name" value="TCRTETB"/>
</dbReference>
<evidence type="ECO:0000256" key="3">
    <source>
        <dbReference type="ARBA" id="ARBA00022475"/>
    </source>
</evidence>
<dbReference type="Pfam" id="PF07690">
    <property type="entry name" value="MFS_1"/>
    <property type="match status" value="1"/>
</dbReference>
<evidence type="ECO:0000256" key="2">
    <source>
        <dbReference type="ARBA" id="ARBA00005262"/>
    </source>
</evidence>
<dbReference type="AlphaFoldDB" id="A0A0C3Q9G5"/>
<dbReference type="PANTHER" id="PTHR23501">
    <property type="entry name" value="MAJOR FACILITATOR SUPERFAMILY"/>
    <property type="match status" value="1"/>
</dbReference>
<evidence type="ECO:0000256" key="1">
    <source>
        <dbReference type="ARBA" id="ARBA00004651"/>
    </source>
</evidence>
<dbReference type="Gene3D" id="1.20.1720.10">
    <property type="entry name" value="Multidrug resistance protein D"/>
    <property type="match status" value="1"/>
</dbReference>
<dbReference type="OrthoDB" id="3255195at2759"/>
<dbReference type="Pfam" id="PF02417">
    <property type="entry name" value="Chromate_transp"/>
    <property type="match status" value="1"/>
</dbReference>
<dbReference type="GO" id="GO:0015109">
    <property type="term" value="F:chromate transmembrane transporter activity"/>
    <property type="evidence" value="ECO:0007669"/>
    <property type="project" value="InterPro"/>
</dbReference>
<dbReference type="PANTHER" id="PTHR23501:SF102">
    <property type="entry name" value="DRUG TRANSPORTER, PUTATIVE (AFU_ORTHOLOGUE AFUA_3G08530)-RELATED"/>
    <property type="match status" value="1"/>
</dbReference>
<dbReference type="GO" id="GO:0005886">
    <property type="term" value="C:plasma membrane"/>
    <property type="evidence" value="ECO:0007669"/>
    <property type="project" value="UniProtKB-SubCell"/>
</dbReference>
<comment type="subcellular location">
    <subcellularLocation>
        <location evidence="1">Cell membrane</location>
        <topology evidence="1">Multi-pass membrane protein</topology>
    </subcellularLocation>
</comment>
<reference evidence="11" key="2">
    <citation type="submission" date="2015-01" db="EMBL/GenBank/DDBJ databases">
        <title>Evolutionary Origins and Diversification of the Mycorrhizal Mutualists.</title>
        <authorList>
            <consortium name="DOE Joint Genome Institute"/>
            <consortium name="Mycorrhizal Genomics Consortium"/>
            <person name="Kohler A."/>
            <person name="Kuo A."/>
            <person name="Nagy L.G."/>
            <person name="Floudas D."/>
            <person name="Copeland A."/>
            <person name="Barry K.W."/>
            <person name="Cichocki N."/>
            <person name="Veneault-Fourrey C."/>
            <person name="LaButti K."/>
            <person name="Lindquist E.A."/>
            <person name="Lipzen A."/>
            <person name="Lundell T."/>
            <person name="Morin E."/>
            <person name="Murat C."/>
            <person name="Riley R."/>
            <person name="Ohm R."/>
            <person name="Sun H."/>
            <person name="Tunlid A."/>
            <person name="Henrissat B."/>
            <person name="Grigoriev I.V."/>
            <person name="Hibbett D.S."/>
            <person name="Martin F."/>
        </authorList>
    </citation>
    <scope>NUCLEOTIDE SEQUENCE [LARGE SCALE GENOMIC DNA]</scope>
    <source>
        <strain evidence="11">MUT 4182</strain>
    </source>
</reference>
<organism evidence="10 11">
    <name type="scientific">Tulasnella calospora MUT 4182</name>
    <dbReference type="NCBI Taxonomy" id="1051891"/>
    <lineage>
        <taxon>Eukaryota</taxon>
        <taxon>Fungi</taxon>
        <taxon>Dikarya</taxon>
        <taxon>Basidiomycota</taxon>
        <taxon>Agaricomycotina</taxon>
        <taxon>Agaricomycetes</taxon>
        <taxon>Cantharellales</taxon>
        <taxon>Tulasnellaceae</taxon>
        <taxon>Tulasnella</taxon>
    </lineage>
</organism>